<dbReference type="Pfam" id="PF03457">
    <property type="entry name" value="HA"/>
    <property type="match status" value="2"/>
</dbReference>
<feature type="region of interest" description="Disordered" evidence="1">
    <location>
        <begin position="153"/>
        <end position="182"/>
    </location>
</feature>
<dbReference type="KEGG" id="bpg:Bathy03g04480"/>
<reference evidence="3 4" key="1">
    <citation type="submission" date="2011-10" db="EMBL/GenBank/DDBJ databases">
        <authorList>
            <person name="Genoscope - CEA"/>
        </authorList>
    </citation>
    <scope>NUCLEOTIDE SEQUENCE [LARGE SCALE GENOMIC DNA]</scope>
    <source>
        <strain evidence="3 4">RCC 1105</strain>
    </source>
</reference>
<gene>
    <name evidence="3" type="ORF">Bathy03g04480</name>
</gene>
<feature type="region of interest" description="Disordered" evidence="1">
    <location>
        <begin position="24"/>
        <end position="58"/>
    </location>
</feature>
<dbReference type="RefSeq" id="XP_007514324.1">
    <property type="nucleotide sequence ID" value="XM_007514262.1"/>
</dbReference>
<dbReference type="AlphaFoldDB" id="K8ECQ1"/>
<dbReference type="PANTHER" id="PTHR33418">
    <property type="entry name" value="HELICASE-ASSOCIATED"/>
    <property type="match status" value="1"/>
</dbReference>
<evidence type="ECO:0000313" key="4">
    <source>
        <dbReference type="Proteomes" id="UP000198341"/>
    </source>
</evidence>
<dbReference type="Gene3D" id="6.10.140.530">
    <property type="match status" value="2"/>
</dbReference>
<evidence type="ECO:0000256" key="1">
    <source>
        <dbReference type="SAM" id="MobiDB-lite"/>
    </source>
</evidence>
<dbReference type="OrthoDB" id="498381at2759"/>
<dbReference type="PANTHER" id="PTHR33418:SF1">
    <property type="entry name" value="HELICASE-ASSOCIATED DOMAIN-CONTAINING PROTEIN"/>
    <property type="match status" value="1"/>
</dbReference>
<protein>
    <recommendedName>
        <fullName evidence="2">Helicase-associated domain-containing protein</fullName>
    </recommendedName>
</protein>
<dbReference type="GeneID" id="19016985"/>
<name>K8ECQ1_9CHLO</name>
<proteinExistence type="predicted"/>
<evidence type="ECO:0000259" key="2">
    <source>
        <dbReference type="Pfam" id="PF03457"/>
    </source>
</evidence>
<sequence>MTFSCRSFPVAEGRSKKIFLRRSKNDDGSTIKRSVVTPRCNNSNNKRSVKRSSSSKGGSFENSIVFSLACLEELTKVEMKRDTPKLIDLWMEKYTEALEWKLANEGSLTIKKTDDKVPLARWITYQRKLAREDKLTPEKYEALNALGMFDVKRRSKGEENNDRSNDGTKKKKKQNQRPKQSWEQTFEELILFKEINGDGTKNQLPIKLKRWLNAQKNTKSMEKRQLLIDNGFEEYVNPKKNARRRASWDTRFTELRQFQREHDHCNVPATYRLNRPLGYWVATQRKTHRNGTLKPEREQALTNLGFEFEPLKTWYRNGPRNVDELAGKVSVSWMGRAAPAYEEKQKLVFESLRENFREFDMRFNHRLGRLGSIKPDIVIEVNNWAMIIEVDEFQHKKYERDGEDDRLEQLRDYFNIPLKVVRFNPDPCSMKDERDFEERLEVLKEHVRNSIEVAPIRDVEIDYVCF</sequence>
<dbReference type="InterPro" id="IPR005114">
    <property type="entry name" value="Helicase_assoc"/>
</dbReference>
<feature type="compositionally biased region" description="Basic and acidic residues" evidence="1">
    <location>
        <begin position="153"/>
        <end position="168"/>
    </location>
</feature>
<feature type="domain" description="Helicase-associated" evidence="2">
    <location>
        <begin position="245"/>
        <end position="306"/>
    </location>
</feature>
<dbReference type="Proteomes" id="UP000198341">
    <property type="component" value="Chromosome 3"/>
</dbReference>
<evidence type="ECO:0000313" key="3">
    <source>
        <dbReference type="EMBL" id="CCO15761.1"/>
    </source>
</evidence>
<organism evidence="3 4">
    <name type="scientific">Bathycoccus prasinos</name>
    <dbReference type="NCBI Taxonomy" id="41875"/>
    <lineage>
        <taxon>Eukaryota</taxon>
        <taxon>Viridiplantae</taxon>
        <taxon>Chlorophyta</taxon>
        <taxon>Mamiellophyceae</taxon>
        <taxon>Mamiellales</taxon>
        <taxon>Bathycoccaceae</taxon>
        <taxon>Bathycoccus</taxon>
    </lineage>
</organism>
<feature type="compositionally biased region" description="Low complexity" evidence="1">
    <location>
        <begin position="41"/>
        <end position="58"/>
    </location>
</feature>
<feature type="domain" description="Helicase-associated" evidence="2">
    <location>
        <begin position="90"/>
        <end position="148"/>
    </location>
</feature>
<accession>K8ECQ1</accession>
<dbReference type="EMBL" id="FO082276">
    <property type="protein sequence ID" value="CCO15761.1"/>
    <property type="molecule type" value="Genomic_DNA"/>
</dbReference>
<keyword evidence="4" id="KW-1185">Reference proteome</keyword>